<dbReference type="SUPFAM" id="SSF53067">
    <property type="entry name" value="Actin-like ATPase domain"/>
    <property type="match status" value="1"/>
</dbReference>
<dbReference type="RefSeq" id="WP_273909207.1">
    <property type="nucleotide sequence ID" value="NZ_JAMDGX010000006.1"/>
</dbReference>
<organism evidence="13 14">
    <name type="scientific">Pseudomonas fontis</name>
    <dbReference type="NCBI Taxonomy" id="2942633"/>
    <lineage>
        <taxon>Bacteria</taxon>
        <taxon>Pseudomonadati</taxon>
        <taxon>Pseudomonadota</taxon>
        <taxon>Gammaproteobacteria</taxon>
        <taxon>Pseudomonadales</taxon>
        <taxon>Pseudomonadaceae</taxon>
        <taxon>Pseudomonas</taxon>
    </lineage>
</organism>
<comment type="function">
    <text evidence="10">Inner membrane component of the type II secretion system required for the energy-dependent secretion of extracellular factors such as proteases and toxins from the periplasm.</text>
</comment>
<evidence type="ECO:0000256" key="8">
    <source>
        <dbReference type="ARBA" id="ARBA00022989"/>
    </source>
</evidence>
<dbReference type="Proteomes" id="UP001148203">
    <property type="component" value="Unassembled WGS sequence"/>
</dbReference>
<comment type="similarity">
    <text evidence="2 10">Belongs to the GSP L family.</text>
</comment>
<dbReference type="Gene3D" id="3.30.1360.100">
    <property type="entry name" value="General secretion pathway protein M, EpsM"/>
    <property type="match status" value="1"/>
</dbReference>
<feature type="domain" description="GspL periplasmic" evidence="12">
    <location>
        <begin position="219"/>
        <end position="365"/>
    </location>
</feature>
<dbReference type="NCBIfam" id="TIGR01709">
    <property type="entry name" value="typeII_sec_gspL"/>
    <property type="match status" value="1"/>
</dbReference>
<evidence type="ECO:0000259" key="11">
    <source>
        <dbReference type="Pfam" id="PF05134"/>
    </source>
</evidence>
<dbReference type="Gene3D" id="3.30.420.380">
    <property type="match status" value="1"/>
</dbReference>
<evidence type="ECO:0000313" key="13">
    <source>
        <dbReference type="EMBL" id="MDD0990313.1"/>
    </source>
</evidence>
<reference evidence="13 14" key="1">
    <citation type="submission" date="2022-05" db="EMBL/GenBank/DDBJ databases">
        <title>Novel Pseudomonas spp. Isolated from a Rainbow Trout Aquaculture Facility.</title>
        <authorList>
            <person name="Testerman T."/>
            <person name="Graf J."/>
        </authorList>
    </citation>
    <scope>NUCLEOTIDE SEQUENCE [LARGE SCALE GENOMIC DNA]</scope>
    <source>
        <strain evidence="13 14">ID681</strain>
    </source>
</reference>
<name>A0ABT5NQ75_9PSED</name>
<keyword evidence="7 10" id="KW-0653">Protein transport</keyword>
<dbReference type="InterPro" id="IPR025691">
    <property type="entry name" value="GspL_pp_dom"/>
</dbReference>
<evidence type="ECO:0000256" key="6">
    <source>
        <dbReference type="ARBA" id="ARBA00022692"/>
    </source>
</evidence>
<feature type="domain" description="GspL cytoplasmic actin-ATPase-like" evidence="11">
    <location>
        <begin position="26"/>
        <end position="176"/>
    </location>
</feature>
<keyword evidence="5" id="KW-0997">Cell inner membrane</keyword>
<dbReference type="PIRSF" id="PIRSF015761">
    <property type="entry name" value="Protein_L"/>
    <property type="match status" value="1"/>
</dbReference>
<dbReference type="EMBL" id="JAMDGY010000018">
    <property type="protein sequence ID" value="MDD0990313.1"/>
    <property type="molecule type" value="Genomic_DNA"/>
</dbReference>
<evidence type="ECO:0000256" key="9">
    <source>
        <dbReference type="ARBA" id="ARBA00023136"/>
    </source>
</evidence>
<evidence type="ECO:0000256" key="7">
    <source>
        <dbReference type="ARBA" id="ARBA00022927"/>
    </source>
</evidence>
<proteinExistence type="inferred from homology"/>
<evidence type="ECO:0000259" key="12">
    <source>
        <dbReference type="Pfam" id="PF12693"/>
    </source>
</evidence>
<dbReference type="InterPro" id="IPR043129">
    <property type="entry name" value="ATPase_NBD"/>
</dbReference>
<accession>A0ABT5NQ75</accession>
<keyword evidence="9" id="KW-0472">Membrane</keyword>
<evidence type="ECO:0000313" key="14">
    <source>
        <dbReference type="Proteomes" id="UP001148203"/>
    </source>
</evidence>
<gene>
    <name evidence="13" type="primary">gspL</name>
    <name evidence="13" type="ORF">M5G11_07135</name>
</gene>
<evidence type="ECO:0000256" key="2">
    <source>
        <dbReference type="ARBA" id="ARBA00005318"/>
    </source>
</evidence>
<keyword evidence="4" id="KW-1003">Cell membrane</keyword>
<comment type="caution">
    <text evidence="13">The sequence shown here is derived from an EMBL/GenBank/DDBJ whole genome shotgun (WGS) entry which is preliminary data.</text>
</comment>
<protein>
    <recommendedName>
        <fullName evidence="10">Type II secretion system protein L</fullName>
        <shortName evidence="10">T2SS protein L</shortName>
    </recommendedName>
</protein>
<keyword evidence="6" id="KW-0812">Transmembrane</keyword>
<sequence length="366" mass="40183">MRSWLYVMSAPATTAWAEWPAMLCAQGEVQQLTLGGLRERVGTQRLLVIVPVEWATWCRGEALAGRGRASRASQCFALEEQLSSDLDTLHLALAPLDKQRRASGWALERARFTAFWAALGEAGVQVTRMVVDADLLPLQSTQAQWLCGRWILGGSLEARLALDDQQRQAWAGQLAPGFDWPQPATPSHDEQVLAAMAERAPGATDLCQAGFRAHRSRIAWQAIAGAALVLALMPSGLDLYRAQVLDQAAERLDQASVQAYAQGYGQTLPVTALASRLQAMQVAHQRQQGRLLPRLQQLSSVVVSDQLAQVSGLEFEQGKWRLEVTAREFADLDELQRRWQAQGFAVQVGSARKSEQGVQVQIVLKG</sequence>
<evidence type="ECO:0000256" key="4">
    <source>
        <dbReference type="ARBA" id="ARBA00022475"/>
    </source>
</evidence>
<keyword evidence="14" id="KW-1185">Reference proteome</keyword>
<dbReference type="Pfam" id="PF12693">
    <property type="entry name" value="GspL_C"/>
    <property type="match status" value="1"/>
</dbReference>
<keyword evidence="3 10" id="KW-0813">Transport</keyword>
<evidence type="ECO:0000256" key="5">
    <source>
        <dbReference type="ARBA" id="ARBA00022519"/>
    </source>
</evidence>
<dbReference type="InterPro" id="IPR024230">
    <property type="entry name" value="GspL_cyto_dom"/>
</dbReference>
<comment type="subcellular location">
    <subcellularLocation>
        <location evidence="1">Cell inner membrane</location>
        <topology evidence="1">Single-pass membrane protein</topology>
    </subcellularLocation>
</comment>
<evidence type="ECO:0000256" key="10">
    <source>
        <dbReference type="PIRNR" id="PIRNR015761"/>
    </source>
</evidence>
<dbReference type="InterPro" id="IPR007812">
    <property type="entry name" value="T2SS_protein-GspL"/>
</dbReference>
<keyword evidence="8" id="KW-1133">Transmembrane helix</keyword>
<evidence type="ECO:0000256" key="1">
    <source>
        <dbReference type="ARBA" id="ARBA00004377"/>
    </source>
</evidence>
<evidence type="ECO:0000256" key="3">
    <source>
        <dbReference type="ARBA" id="ARBA00022448"/>
    </source>
</evidence>
<dbReference type="Pfam" id="PF05134">
    <property type="entry name" value="T2SSL"/>
    <property type="match status" value="1"/>
</dbReference>